<feature type="transmembrane region" description="Helical" evidence="1">
    <location>
        <begin position="178"/>
        <end position="194"/>
    </location>
</feature>
<evidence type="ECO:0000259" key="2">
    <source>
        <dbReference type="Pfam" id="PF01757"/>
    </source>
</evidence>
<keyword evidence="1" id="KW-0472">Membrane</keyword>
<dbReference type="Proteomes" id="UP001446032">
    <property type="component" value="Unassembled WGS sequence"/>
</dbReference>
<gene>
    <name evidence="3" type="ORF">WMO75_07280</name>
</gene>
<proteinExistence type="predicted"/>
<protein>
    <submittedName>
        <fullName evidence="3">Acyltransferase family protein</fullName>
    </submittedName>
</protein>
<dbReference type="GO" id="GO:0016746">
    <property type="term" value="F:acyltransferase activity"/>
    <property type="evidence" value="ECO:0007669"/>
    <property type="project" value="UniProtKB-KW"/>
</dbReference>
<evidence type="ECO:0000313" key="3">
    <source>
        <dbReference type="EMBL" id="MEQ2358135.1"/>
    </source>
</evidence>
<feature type="transmembrane region" description="Helical" evidence="1">
    <location>
        <begin position="12"/>
        <end position="30"/>
    </location>
</feature>
<keyword evidence="1" id="KW-0812">Transmembrane</keyword>
<reference evidence="3 4" key="1">
    <citation type="submission" date="2024-03" db="EMBL/GenBank/DDBJ databases">
        <title>Human intestinal bacterial collection.</title>
        <authorList>
            <person name="Pauvert C."/>
            <person name="Hitch T.C.A."/>
            <person name="Clavel T."/>
        </authorList>
    </citation>
    <scope>NUCLEOTIDE SEQUENCE [LARGE SCALE GENOMIC DNA]</scope>
    <source>
        <strain evidence="3 4">CLA-AA-H95</strain>
    </source>
</reference>
<feature type="transmembrane region" description="Helical" evidence="1">
    <location>
        <begin position="325"/>
        <end position="345"/>
    </location>
</feature>
<evidence type="ECO:0000313" key="4">
    <source>
        <dbReference type="Proteomes" id="UP001446032"/>
    </source>
</evidence>
<feature type="transmembrane region" description="Helical" evidence="1">
    <location>
        <begin position="291"/>
        <end position="313"/>
    </location>
</feature>
<keyword evidence="3" id="KW-0012">Acyltransferase</keyword>
<feature type="transmembrane region" description="Helical" evidence="1">
    <location>
        <begin position="50"/>
        <end position="72"/>
    </location>
</feature>
<feature type="transmembrane region" description="Helical" evidence="1">
    <location>
        <begin position="261"/>
        <end position="279"/>
    </location>
</feature>
<dbReference type="InterPro" id="IPR002656">
    <property type="entry name" value="Acyl_transf_3_dom"/>
</dbReference>
<dbReference type="RefSeq" id="WP_022213417.1">
    <property type="nucleotide sequence ID" value="NZ_JBBMEI010000018.1"/>
</dbReference>
<feature type="transmembrane region" description="Helical" evidence="1">
    <location>
        <begin position="98"/>
        <end position="118"/>
    </location>
</feature>
<accession>A0ABV1AJ01</accession>
<comment type="caution">
    <text evidence="3">The sequence shown here is derived from an EMBL/GenBank/DDBJ whole genome shotgun (WGS) entry which is preliminary data.</text>
</comment>
<sequence length="370" mass="42823">MERKFKFTKADTAAVKGIAIIFLILYHGFSIKSRLYGYPVSFWPLSEAKAMAVCRVMVQCVGIFAFLSVYGLTLSMKAQYHEYEFTGHEATLFVLKRYVKLVLSFTLPFLFCMGVTYLTHTSRYSDGFPINLINAGMDFLGLGHLFGTQMQINTWWYLSLEILLIFFMPFLVRFYKRYGWLMVFMFLLIGSFMLEKHVHLTKYLLVAPLAVCFADQNVLERLREFHIVKNAVLNKLLKFILSTGALYVLCKMFNTQWGIDHFEFALNGVIPVLIVYWSYEFVIGIPGIRQILQFIGKHSANIFYIHTFIRAVWLRDPTYSLGHAAVIWLFILVVSLALSILLGVVQKIIRFDKFSAWISNSIISWADRTL</sequence>
<keyword evidence="3" id="KW-0808">Transferase</keyword>
<evidence type="ECO:0000256" key="1">
    <source>
        <dbReference type="SAM" id="Phobius"/>
    </source>
</evidence>
<feature type="domain" description="Acyltransferase 3" evidence="2">
    <location>
        <begin position="15"/>
        <end position="342"/>
    </location>
</feature>
<dbReference type="EMBL" id="JBBMEI010000018">
    <property type="protein sequence ID" value="MEQ2358135.1"/>
    <property type="molecule type" value="Genomic_DNA"/>
</dbReference>
<organism evidence="3 4">
    <name type="scientific">Blautia intestinihominis</name>
    <dbReference type="NCBI Taxonomy" id="3133152"/>
    <lineage>
        <taxon>Bacteria</taxon>
        <taxon>Bacillati</taxon>
        <taxon>Bacillota</taxon>
        <taxon>Clostridia</taxon>
        <taxon>Lachnospirales</taxon>
        <taxon>Lachnospiraceae</taxon>
        <taxon>Blautia</taxon>
    </lineage>
</organism>
<feature type="transmembrane region" description="Helical" evidence="1">
    <location>
        <begin position="154"/>
        <end position="171"/>
    </location>
</feature>
<name>A0ABV1AJ01_9FIRM</name>
<keyword evidence="4" id="KW-1185">Reference proteome</keyword>
<keyword evidence="1" id="KW-1133">Transmembrane helix</keyword>
<dbReference type="Pfam" id="PF01757">
    <property type="entry name" value="Acyl_transf_3"/>
    <property type="match status" value="1"/>
</dbReference>